<comment type="caution">
    <text evidence="1">The sequence shown here is derived from an EMBL/GenBank/DDBJ whole genome shotgun (WGS) entry which is preliminary data.</text>
</comment>
<proteinExistence type="predicted"/>
<reference evidence="1" key="1">
    <citation type="journal article" date="2022" name="Int. J. Mol. Sci.">
        <title>Draft Genome of Tanacetum Coccineum: Genomic Comparison of Closely Related Tanacetum-Family Plants.</title>
        <authorList>
            <person name="Yamashiro T."/>
            <person name="Shiraishi A."/>
            <person name="Nakayama K."/>
            <person name="Satake H."/>
        </authorList>
    </citation>
    <scope>NUCLEOTIDE SEQUENCE</scope>
</reference>
<gene>
    <name evidence="1" type="ORF">Tco_0681377</name>
</gene>
<sequence>MHATKEEKRCCMDPGIPEGPVTQSVITQNDAYQADDLDAYDSDYDDITTTKVALMANLSHYGSDVLSEVPNPDNTHHNILNQSVHKMQYSEPSHLVVYPENEITSDSNIIPYSQYRHESQNAAESKEKEAKNIDKEIALEKKVKELDNIVYKMGQSAQTMHMLIKPQVFFDNNTNQALGFQNPFYLKKAQQMNPMLYDGSIIAKGNYVMSIPNFEETLILAEESRSKIILKQSDPEVVKLKTKLVDYAVLNQLSEDFGKRFVPQLELSAEHVFWSKTSLSPVDPSTCSTPVQIVVPKELPKDVEQCRVDTKCFEIEKKKVLLENDRLLVQVLFHDIMNVAMNNYVNVKSFVSMKDFVNVSD</sequence>
<evidence type="ECO:0000313" key="1">
    <source>
        <dbReference type="EMBL" id="GJS66813.1"/>
    </source>
</evidence>
<accession>A0ABQ4XPH5</accession>
<organism evidence="1 2">
    <name type="scientific">Tanacetum coccineum</name>
    <dbReference type="NCBI Taxonomy" id="301880"/>
    <lineage>
        <taxon>Eukaryota</taxon>
        <taxon>Viridiplantae</taxon>
        <taxon>Streptophyta</taxon>
        <taxon>Embryophyta</taxon>
        <taxon>Tracheophyta</taxon>
        <taxon>Spermatophyta</taxon>
        <taxon>Magnoliopsida</taxon>
        <taxon>eudicotyledons</taxon>
        <taxon>Gunneridae</taxon>
        <taxon>Pentapetalae</taxon>
        <taxon>asterids</taxon>
        <taxon>campanulids</taxon>
        <taxon>Asterales</taxon>
        <taxon>Asteraceae</taxon>
        <taxon>Asteroideae</taxon>
        <taxon>Anthemideae</taxon>
        <taxon>Anthemidinae</taxon>
        <taxon>Tanacetum</taxon>
    </lineage>
</organism>
<evidence type="ECO:0000313" key="2">
    <source>
        <dbReference type="Proteomes" id="UP001151760"/>
    </source>
</evidence>
<name>A0ABQ4XPH5_9ASTR</name>
<keyword evidence="2" id="KW-1185">Reference proteome</keyword>
<dbReference type="Proteomes" id="UP001151760">
    <property type="component" value="Unassembled WGS sequence"/>
</dbReference>
<protein>
    <submittedName>
        <fullName evidence="1">Uncharacterized protein</fullName>
    </submittedName>
</protein>
<reference evidence="1" key="2">
    <citation type="submission" date="2022-01" db="EMBL/GenBank/DDBJ databases">
        <authorList>
            <person name="Yamashiro T."/>
            <person name="Shiraishi A."/>
            <person name="Satake H."/>
            <person name="Nakayama K."/>
        </authorList>
    </citation>
    <scope>NUCLEOTIDE SEQUENCE</scope>
</reference>
<dbReference type="EMBL" id="BQNB010009676">
    <property type="protein sequence ID" value="GJS66813.1"/>
    <property type="molecule type" value="Genomic_DNA"/>
</dbReference>